<evidence type="ECO:0000313" key="7">
    <source>
        <dbReference type="Proteomes" id="UP000283734"/>
    </source>
</evidence>
<evidence type="ECO:0000256" key="2">
    <source>
        <dbReference type="ARBA" id="ARBA00022692"/>
    </source>
</evidence>
<sequence>MIGKRAGSGSGGVAVAKASSGGGGGGTLSSGTVGSGAKVDSKIAQSGQVASTTRKGSDGKSRRTQEQLRRVFDRYAGKFNSQYQRALRSNPALQGTVVLHLVIAPSGEVTDVKIKSSQLNDAKLERRILLVAKGMDFGAMNVEVWKGDYKLNFFPN</sequence>
<dbReference type="InterPro" id="IPR006260">
    <property type="entry name" value="TonB/TolA_C"/>
</dbReference>
<evidence type="ECO:0000256" key="1">
    <source>
        <dbReference type="ARBA" id="ARBA00004167"/>
    </source>
</evidence>
<dbReference type="AlphaFoldDB" id="A0A418Y2V9"/>
<reference evidence="6 7" key="1">
    <citation type="submission" date="2018-09" db="EMBL/GenBank/DDBJ databases">
        <title>Alcanivorax profundi sp. nov., isolated from 1000 m-depth seawater of the Mariana Trench.</title>
        <authorList>
            <person name="Liu J."/>
        </authorList>
    </citation>
    <scope>NUCLEOTIDE SEQUENCE [LARGE SCALE GENOMIC DNA]</scope>
    <source>
        <strain evidence="6 7">MTEO17</strain>
    </source>
</reference>
<evidence type="ECO:0000256" key="5">
    <source>
        <dbReference type="SAM" id="MobiDB-lite"/>
    </source>
</evidence>
<comment type="caution">
    <text evidence="6">The sequence shown here is derived from an EMBL/GenBank/DDBJ whole genome shotgun (WGS) entry which is preliminary data.</text>
</comment>
<dbReference type="Proteomes" id="UP000283734">
    <property type="component" value="Unassembled WGS sequence"/>
</dbReference>
<accession>A0A418Y2V9</accession>
<comment type="subcellular location">
    <subcellularLocation>
        <location evidence="1">Membrane</location>
        <topology evidence="1">Single-pass membrane protein</topology>
    </subcellularLocation>
</comment>
<feature type="compositionally biased region" description="Gly residues" evidence="5">
    <location>
        <begin position="1"/>
        <end position="12"/>
    </location>
</feature>
<keyword evidence="7" id="KW-1185">Reference proteome</keyword>
<gene>
    <name evidence="6" type="ORF">D4A39_03235</name>
</gene>
<dbReference type="GO" id="GO:0016020">
    <property type="term" value="C:membrane"/>
    <property type="evidence" value="ECO:0007669"/>
    <property type="project" value="UniProtKB-SubCell"/>
</dbReference>
<keyword evidence="2" id="KW-0812">Transmembrane</keyword>
<name>A0A418Y2V9_9GAMM</name>
<dbReference type="NCBIfam" id="NF033768">
    <property type="entry name" value="myxo_SS_tail"/>
    <property type="match status" value="1"/>
</dbReference>
<feature type="compositionally biased region" description="Polar residues" evidence="5">
    <location>
        <begin position="43"/>
        <end position="54"/>
    </location>
</feature>
<protein>
    <submittedName>
        <fullName evidence="6">TonB family protein</fullName>
    </submittedName>
</protein>
<organism evidence="6 7">
    <name type="scientific">Alcanivorax profundi</name>
    <dbReference type="NCBI Taxonomy" id="2338368"/>
    <lineage>
        <taxon>Bacteria</taxon>
        <taxon>Pseudomonadati</taxon>
        <taxon>Pseudomonadota</taxon>
        <taxon>Gammaproteobacteria</taxon>
        <taxon>Oceanospirillales</taxon>
        <taxon>Alcanivoracaceae</taxon>
        <taxon>Alcanivorax</taxon>
    </lineage>
</organism>
<dbReference type="Gene3D" id="3.30.1150.10">
    <property type="match status" value="1"/>
</dbReference>
<dbReference type="InterPro" id="IPR049806">
    <property type="entry name" value="MasK-like_C"/>
</dbReference>
<feature type="region of interest" description="Disordered" evidence="5">
    <location>
        <begin position="1"/>
        <end position="67"/>
    </location>
</feature>
<dbReference type="NCBIfam" id="TIGR01352">
    <property type="entry name" value="tonB_Cterm"/>
    <property type="match status" value="1"/>
</dbReference>
<keyword evidence="4" id="KW-0472">Membrane</keyword>
<evidence type="ECO:0000256" key="3">
    <source>
        <dbReference type="ARBA" id="ARBA00022989"/>
    </source>
</evidence>
<feature type="compositionally biased region" description="Basic and acidic residues" evidence="5">
    <location>
        <begin position="55"/>
        <end position="67"/>
    </location>
</feature>
<evidence type="ECO:0000313" key="6">
    <source>
        <dbReference type="EMBL" id="RJG19872.1"/>
    </source>
</evidence>
<keyword evidence="3" id="KW-1133">Transmembrane helix</keyword>
<evidence type="ECO:0000256" key="4">
    <source>
        <dbReference type="ARBA" id="ARBA00023136"/>
    </source>
</evidence>
<dbReference type="EMBL" id="QYYA01000001">
    <property type="protein sequence ID" value="RJG19872.1"/>
    <property type="molecule type" value="Genomic_DNA"/>
</dbReference>
<dbReference type="SUPFAM" id="SSF74653">
    <property type="entry name" value="TolA/TonB C-terminal domain"/>
    <property type="match status" value="1"/>
</dbReference>
<proteinExistence type="predicted"/>